<protein>
    <recommendedName>
        <fullName evidence="7">TPX2 C-terminal domain-containing protein</fullName>
    </recommendedName>
</protein>
<feature type="compositionally biased region" description="Polar residues" evidence="6">
    <location>
        <begin position="102"/>
        <end position="115"/>
    </location>
</feature>
<keyword evidence="5" id="KW-0206">Cytoskeleton</keyword>
<dbReference type="PANTHER" id="PTHR47286:SF2">
    <property type="entry name" value="F3I6.9 PROTEIN"/>
    <property type="match status" value="1"/>
</dbReference>
<comment type="caution">
    <text evidence="8">The sequence shown here is derived from an EMBL/GenBank/DDBJ whole genome shotgun (WGS) entry which is preliminary data.</text>
</comment>
<feature type="region of interest" description="Disordered" evidence="6">
    <location>
        <begin position="96"/>
        <end position="177"/>
    </location>
</feature>
<evidence type="ECO:0000313" key="9">
    <source>
        <dbReference type="Proteomes" id="UP001187471"/>
    </source>
</evidence>
<accession>A0AA88UWJ5</accession>
<keyword evidence="9" id="KW-1185">Reference proteome</keyword>
<evidence type="ECO:0000256" key="6">
    <source>
        <dbReference type="SAM" id="MobiDB-lite"/>
    </source>
</evidence>
<dbReference type="Pfam" id="PF06886">
    <property type="entry name" value="TPX2"/>
    <property type="match status" value="1"/>
</dbReference>
<sequence>MCPVAGILVIKEIMGESVVEAPHTDSKMGESVASRAALEVSISFGRFENDSLSWEKWSSFSPNKYLEEVEKFSTPGSVAQKKAYFEAHYKKIAAQKAELQDQESSVETNHSNSDGPNCKDRSGSTSSTDAEPSISNGQSDAEEVEQDTGSISVVSSTHVDEPEQAEDPAITFKSENSLAEEAKEALDDILDSNVPVGPEEAALVEEGTILQKSVDTVEQIPIVDKETVSDRERKEENPKLDALAIPPKIIPSKNEHDLAGTKKKKPVSVSPIPKSQHVSTPRSSKPISTSTVMSASRSSAKKASVPSLQRSKILSVGESKRAAPTSLHMSLSLGPSRSDSASHTTTRKSLIMESMGDKEIVKRAFKAFSNNLNQLRSSNDEVSSGPKQVSTRGSKQKVSGSIASRKENERSRKVEDKVFAQRGQLGTRWSSISSGSPKAASVFDRNVKAAPSSIGLRSDERAERRREISKRVEEKSSAKEVGKSLLGSKTKGEKEAEMKKLRQSLNFKAKPMPDFYRGQGKTKGPLDKIFELTGHLSYFLIHSLVLGSDALLRVSRGSYKSKELLNLVELTCRL</sequence>
<evidence type="ECO:0000313" key="8">
    <source>
        <dbReference type="EMBL" id="KAK2994382.1"/>
    </source>
</evidence>
<feature type="domain" description="TPX2 C-terminal" evidence="7">
    <location>
        <begin position="455"/>
        <end position="519"/>
    </location>
</feature>
<feature type="compositionally biased region" description="Polar residues" evidence="6">
    <location>
        <begin position="327"/>
        <end position="348"/>
    </location>
</feature>
<feature type="region of interest" description="Disordered" evidence="6">
    <location>
        <begin position="225"/>
        <end position="351"/>
    </location>
</feature>
<organism evidence="8 9">
    <name type="scientific">Escallonia rubra</name>
    <dbReference type="NCBI Taxonomy" id="112253"/>
    <lineage>
        <taxon>Eukaryota</taxon>
        <taxon>Viridiplantae</taxon>
        <taxon>Streptophyta</taxon>
        <taxon>Embryophyta</taxon>
        <taxon>Tracheophyta</taxon>
        <taxon>Spermatophyta</taxon>
        <taxon>Magnoliopsida</taxon>
        <taxon>eudicotyledons</taxon>
        <taxon>Gunneridae</taxon>
        <taxon>Pentapetalae</taxon>
        <taxon>asterids</taxon>
        <taxon>campanulids</taxon>
        <taxon>Escalloniales</taxon>
        <taxon>Escalloniaceae</taxon>
        <taxon>Escallonia</taxon>
    </lineage>
</organism>
<feature type="region of interest" description="Disordered" evidence="6">
    <location>
        <begin position="372"/>
        <end position="415"/>
    </location>
</feature>
<dbReference type="PANTHER" id="PTHR47286">
    <property type="entry name" value="F3I6.9 PROTEIN"/>
    <property type="match status" value="1"/>
</dbReference>
<evidence type="ECO:0000256" key="5">
    <source>
        <dbReference type="ARBA" id="ARBA00023212"/>
    </source>
</evidence>
<reference evidence="8" key="1">
    <citation type="submission" date="2022-12" db="EMBL/GenBank/DDBJ databases">
        <title>Draft genome assemblies for two species of Escallonia (Escalloniales).</title>
        <authorList>
            <person name="Chanderbali A."/>
            <person name="Dervinis C."/>
            <person name="Anghel I."/>
            <person name="Soltis D."/>
            <person name="Soltis P."/>
            <person name="Zapata F."/>
        </authorList>
    </citation>
    <scope>NUCLEOTIDE SEQUENCE</scope>
    <source>
        <strain evidence="8">UCBG92.1500</strain>
        <tissue evidence="8">Leaf</tissue>
    </source>
</reference>
<feature type="compositionally biased region" description="Basic and acidic residues" evidence="6">
    <location>
        <begin position="404"/>
        <end position="415"/>
    </location>
</feature>
<evidence type="ECO:0000256" key="4">
    <source>
        <dbReference type="ARBA" id="ARBA00022701"/>
    </source>
</evidence>
<feature type="compositionally biased region" description="Polar residues" evidence="6">
    <location>
        <begin position="276"/>
        <end position="287"/>
    </location>
</feature>
<feature type="compositionally biased region" description="Polar residues" evidence="6">
    <location>
        <begin position="372"/>
        <end position="402"/>
    </location>
</feature>
<dbReference type="InterPro" id="IPR027329">
    <property type="entry name" value="TPX2_C"/>
</dbReference>
<name>A0AA88UWJ5_9ASTE</name>
<keyword evidence="4" id="KW-0493">Microtubule</keyword>
<dbReference type="EMBL" id="JAVXUO010000208">
    <property type="protein sequence ID" value="KAK2994382.1"/>
    <property type="molecule type" value="Genomic_DNA"/>
</dbReference>
<evidence type="ECO:0000256" key="3">
    <source>
        <dbReference type="ARBA" id="ARBA00022490"/>
    </source>
</evidence>
<dbReference type="AlphaFoldDB" id="A0AA88UWJ5"/>
<feature type="compositionally biased region" description="Polar residues" evidence="6">
    <location>
        <begin position="123"/>
        <end position="139"/>
    </location>
</feature>
<dbReference type="Proteomes" id="UP001187471">
    <property type="component" value="Unassembled WGS sequence"/>
</dbReference>
<evidence type="ECO:0000256" key="2">
    <source>
        <dbReference type="ARBA" id="ARBA00005885"/>
    </source>
</evidence>
<feature type="region of interest" description="Disordered" evidence="6">
    <location>
        <begin position="453"/>
        <end position="495"/>
    </location>
</feature>
<comment type="similarity">
    <text evidence="2">Belongs to the TPX2 family.</text>
</comment>
<gene>
    <name evidence="8" type="ORF">RJ640_029497</name>
</gene>
<comment type="subcellular location">
    <subcellularLocation>
        <location evidence="1">Cytoplasm</location>
        <location evidence="1">Cytoskeleton</location>
    </subcellularLocation>
</comment>
<feature type="compositionally biased region" description="Polar residues" evidence="6">
    <location>
        <begin position="147"/>
        <end position="157"/>
    </location>
</feature>
<proteinExistence type="inferred from homology"/>
<feature type="compositionally biased region" description="Basic and acidic residues" evidence="6">
    <location>
        <begin position="225"/>
        <end position="239"/>
    </location>
</feature>
<keyword evidence="3" id="KW-0963">Cytoplasm</keyword>
<evidence type="ECO:0000256" key="1">
    <source>
        <dbReference type="ARBA" id="ARBA00004245"/>
    </source>
</evidence>
<dbReference type="GO" id="GO:0005874">
    <property type="term" value="C:microtubule"/>
    <property type="evidence" value="ECO:0007669"/>
    <property type="project" value="UniProtKB-KW"/>
</dbReference>
<feature type="compositionally biased region" description="Low complexity" evidence="6">
    <location>
        <begin position="288"/>
        <end position="304"/>
    </location>
</feature>
<evidence type="ECO:0000259" key="7">
    <source>
        <dbReference type="Pfam" id="PF06886"/>
    </source>
</evidence>
<feature type="compositionally biased region" description="Basic and acidic residues" evidence="6">
    <location>
        <begin position="457"/>
        <end position="482"/>
    </location>
</feature>